<gene>
    <name evidence="1" type="ORF">DW839_18280</name>
</gene>
<accession>A0A414AT11</accession>
<dbReference type="Proteomes" id="UP000283975">
    <property type="component" value="Unassembled WGS sequence"/>
</dbReference>
<reference evidence="1 2" key="1">
    <citation type="submission" date="2018-08" db="EMBL/GenBank/DDBJ databases">
        <title>A genome reference for cultivated species of the human gut microbiota.</title>
        <authorList>
            <person name="Zou Y."/>
            <person name="Xue W."/>
            <person name="Luo G."/>
        </authorList>
    </citation>
    <scope>NUCLEOTIDE SEQUENCE [LARGE SCALE GENOMIC DNA]</scope>
    <source>
        <strain evidence="1 2">AM35-14</strain>
    </source>
</reference>
<organism evidence="1 2">
    <name type="scientific">Enterocloster bolteae</name>
    <dbReference type="NCBI Taxonomy" id="208479"/>
    <lineage>
        <taxon>Bacteria</taxon>
        <taxon>Bacillati</taxon>
        <taxon>Bacillota</taxon>
        <taxon>Clostridia</taxon>
        <taxon>Lachnospirales</taxon>
        <taxon>Lachnospiraceae</taxon>
        <taxon>Enterocloster</taxon>
    </lineage>
</organism>
<proteinExistence type="predicted"/>
<name>A0A414AT11_9FIRM</name>
<evidence type="ECO:0000313" key="2">
    <source>
        <dbReference type="Proteomes" id="UP000283975"/>
    </source>
</evidence>
<dbReference type="AlphaFoldDB" id="A0A414AT11"/>
<comment type="caution">
    <text evidence="1">The sequence shown here is derived from an EMBL/GenBank/DDBJ whole genome shotgun (WGS) entry which is preliminary data.</text>
</comment>
<evidence type="ECO:0000313" key="1">
    <source>
        <dbReference type="EMBL" id="RHC54647.1"/>
    </source>
</evidence>
<dbReference type="EMBL" id="QSHZ01000020">
    <property type="protein sequence ID" value="RHC54647.1"/>
    <property type="molecule type" value="Genomic_DNA"/>
</dbReference>
<sequence length="112" mass="12905">MNGGNMRKVIFKINDIEYFFQKYKDEMTSDGLTDLLESINPFRAVYTLIGEGKNVDRYELTDYNGNKIKIDDLNGYQRGVVLNDCMAYFTGGKYFENDTQPCGVIEITEEDI</sequence>
<protein>
    <submittedName>
        <fullName evidence="1">Uncharacterized protein</fullName>
    </submittedName>
</protein>